<name>A0A4P8J1P1_9BURK</name>
<dbReference type="InterPro" id="IPR029063">
    <property type="entry name" value="SAM-dependent_MTases_sf"/>
</dbReference>
<dbReference type="RefSeq" id="WP_137336393.1">
    <property type="nucleotide sequence ID" value="NZ_CP040078.1"/>
</dbReference>
<evidence type="ECO:0000313" key="2">
    <source>
        <dbReference type="EMBL" id="QCP53624.1"/>
    </source>
</evidence>
<feature type="domain" description="Methyltransferase" evidence="1">
    <location>
        <begin position="41"/>
        <end position="164"/>
    </location>
</feature>
<gene>
    <name evidence="2" type="ORF">FAZ95_31850</name>
</gene>
<proteinExistence type="predicted"/>
<dbReference type="PANTHER" id="PTHR43464:SF92">
    <property type="entry name" value="SLR1071 PROTEIN"/>
    <property type="match status" value="1"/>
</dbReference>
<dbReference type="KEGG" id="tvl:FAZ95_31850"/>
<dbReference type="InterPro" id="IPR025714">
    <property type="entry name" value="Methyltranfer_dom"/>
</dbReference>
<dbReference type="Pfam" id="PF13847">
    <property type="entry name" value="Methyltransf_31"/>
    <property type="match status" value="1"/>
</dbReference>
<dbReference type="EMBL" id="CP040078">
    <property type="protein sequence ID" value="QCP53624.1"/>
    <property type="molecule type" value="Genomic_DNA"/>
</dbReference>
<protein>
    <submittedName>
        <fullName evidence="2">Class I SAM-dependent methyltransferase</fullName>
    </submittedName>
</protein>
<evidence type="ECO:0000259" key="1">
    <source>
        <dbReference type="Pfam" id="PF13847"/>
    </source>
</evidence>
<organism evidence="2 3">
    <name type="scientific">Trinickia violacea</name>
    <dbReference type="NCBI Taxonomy" id="2571746"/>
    <lineage>
        <taxon>Bacteria</taxon>
        <taxon>Pseudomonadati</taxon>
        <taxon>Pseudomonadota</taxon>
        <taxon>Betaproteobacteria</taxon>
        <taxon>Burkholderiales</taxon>
        <taxon>Burkholderiaceae</taxon>
        <taxon>Trinickia</taxon>
    </lineage>
</organism>
<sequence length="265" mass="29018">MHDAYAGLNRLYLSMHRPAAVAGQDMNDPVMSEWIARNVGSGASILDAGCGLGFDVLALHNGLPARGMEKQFVVYGADYSEDMLADARRTGAKAGIPESRYRAASFAGLADVPAWRDSMDVVTVNYAIYTQPWRDGDYDAYLADSLQGLSAVLRHGGHLALNLRDWAALKAADAAGAAHSGGATHDGRTYFYRYTWAFGQNRQHRSTLRMWEDGGLERETDIWFAERELAEMVAALQQAGFSVVHSGRHGQGAYAFDTLIARKVR</sequence>
<dbReference type="PANTHER" id="PTHR43464">
    <property type="entry name" value="METHYLTRANSFERASE"/>
    <property type="match status" value="1"/>
</dbReference>
<keyword evidence="2" id="KW-0808">Transferase</keyword>
<dbReference type="GO" id="GO:0008168">
    <property type="term" value="F:methyltransferase activity"/>
    <property type="evidence" value="ECO:0007669"/>
    <property type="project" value="UniProtKB-KW"/>
</dbReference>
<accession>A0A4P8J1P1</accession>
<keyword evidence="2" id="KW-0489">Methyltransferase</keyword>
<evidence type="ECO:0000313" key="3">
    <source>
        <dbReference type="Proteomes" id="UP000298656"/>
    </source>
</evidence>
<dbReference type="Gene3D" id="3.40.50.150">
    <property type="entry name" value="Vaccinia Virus protein VP39"/>
    <property type="match status" value="1"/>
</dbReference>
<dbReference type="GO" id="GO:0032259">
    <property type="term" value="P:methylation"/>
    <property type="evidence" value="ECO:0007669"/>
    <property type="project" value="UniProtKB-KW"/>
</dbReference>
<dbReference type="Proteomes" id="UP000298656">
    <property type="component" value="Chromosome 2"/>
</dbReference>
<dbReference type="SUPFAM" id="SSF53335">
    <property type="entry name" value="S-adenosyl-L-methionine-dependent methyltransferases"/>
    <property type="match status" value="1"/>
</dbReference>
<dbReference type="AlphaFoldDB" id="A0A4P8J1P1"/>
<dbReference type="CDD" id="cd02440">
    <property type="entry name" value="AdoMet_MTases"/>
    <property type="match status" value="1"/>
</dbReference>
<dbReference type="OrthoDB" id="9791837at2"/>
<reference evidence="2 3" key="1">
    <citation type="submission" date="2019-05" db="EMBL/GenBank/DDBJ databases">
        <title>Burkholderia sp. DHOD12, isolated from subtropical forest soil.</title>
        <authorList>
            <person name="Gao Z.-H."/>
            <person name="Qiu L.-H."/>
        </authorList>
    </citation>
    <scope>NUCLEOTIDE SEQUENCE [LARGE SCALE GENOMIC DNA]</scope>
    <source>
        <strain evidence="2 3">DHOD12</strain>
    </source>
</reference>
<keyword evidence="3" id="KW-1185">Reference proteome</keyword>